<accession>A0A6P6CH15</accession>
<name>A0A6P6CH15_PTEVA</name>
<evidence type="ECO:0000313" key="3">
    <source>
        <dbReference type="RefSeq" id="XP_023386752.1"/>
    </source>
</evidence>
<feature type="region of interest" description="Disordered" evidence="1">
    <location>
        <begin position="1"/>
        <end position="22"/>
    </location>
</feature>
<sequence length="253" mass="27194">MDPGTPQKPLSGFPRGKDVGGPGDTAWIHLPIPGQGLLLSVQFLLDLEGSGCGIPEGEAVRSWEAPETSVGRSGHFLPRGPPTLLRSQSPSAGMTSLHGREAPAPRLFTLAQRQMEIQAQRGLATCPRYLASLCKGRICTVWLGSRAVNSPTALYHVLIAIALDSVFKELQGVDKQANNYDEKLETSRERGTCPRLCGGQLGLARGFRIPSLKFKCLDLCDLGMSAFHCSVTPELQLCTNASNDNVTTVPDPF</sequence>
<dbReference type="Proteomes" id="UP000515202">
    <property type="component" value="Unplaced"/>
</dbReference>
<protein>
    <submittedName>
        <fullName evidence="3">Uncharacterized protein LOC105292562 isoform X2</fullName>
    </submittedName>
</protein>
<dbReference type="RefSeq" id="XP_023386752.1">
    <property type="nucleotide sequence ID" value="XM_023530984.1"/>
</dbReference>
<keyword evidence="2" id="KW-1185">Reference proteome</keyword>
<gene>
    <name evidence="3" type="primary">LOC105292562</name>
</gene>
<dbReference type="GeneID" id="105292562"/>
<organism evidence="2 3">
    <name type="scientific">Pteropus vampyrus</name>
    <name type="common">Large flying fox</name>
    <dbReference type="NCBI Taxonomy" id="132908"/>
    <lineage>
        <taxon>Eukaryota</taxon>
        <taxon>Metazoa</taxon>
        <taxon>Chordata</taxon>
        <taxon>Craniata</taxon>
        <taxon>Vertebrata</taxon>
        <taxon>Euteleostomi</taxon>
        <taxon>Mammalia</taxon>
        <taxon>Eutheria</taxon>
        <taxon>Laurasiatheria</taxon>
        <taxon>Chiroptera</taxon>
        <taxon>Yinpterochiroptera</taxon>
        <taxon>Pteropodoidea</taxon>
        <taxon>Pteropodidae</taxon>
        <taxon>Pteropodinae</taxon>
        <taxon>Pteropus</taxon>
    </lineage>
</organism>
<evidence type="ECO:0000256" key="1">
    <source>
        <dbReference type="SAM" id="MobiDB-lite"/>
    </source>
</evidence>
<reference evidence="3" key="1">
    <citation type="submission" date="2025-08" db="UniProtKB">
        <authorList>
            <consortium name="RefSeq"/>
        </authorList>
    </citation>
    <scope>IDENTIFICATION</scope>
    <source>
        <tissue evidence="3">Kidney</tissue>
    </source>
</reference>
<proteinExistence type="predicted"/>
<evidence type="ECO:0000313" key="2">
    <source>
        <dbReference type="Proteomes" id="UP000515202"/>
    </source>
</evidence>
<dbReference type="AlphaFoldDB" id="A0A6P6CH15"/>